<dbReference type="EMBL" id="DS268457">
    <property type="protein sequence ID" value="EFP05024.1"/>
    <property type="molecule type" value="Genomic_DNA"/>
</dbReference>
<gene>
    <name evidence="1" type="ORF">CRE_03311</name>
</gene>
<evidence type="ECO:0000313" key="1">
    <source>
        <dbReference type="EMBL" id="EFP05024.1"/>
    </source>
</evidence>
<name>E3MMK9_CAERE</name>
<accession>E3MMK9</accession>
<dbReference type="InParanoid" id="E3MMK9"/>
<dbReference type="HOGENOM" id="CLU_2796414_0_0_1"/>
<proteinExistence type="predicted"/>
<dbReference type="AlphaFoldDB" id="E3MMK9"/>
<organism evidence="2">
    <name type="scientific">Caenorhabditis remanei</name>
    <name type="common">Caenorhabditis vulgaris</name>
    <dbReference type="NCBI Taxonomy" id="31234"/>
    <lineage>
        <taxon>Eukaryota</taxon>
        <taxon>Metazoa</taxon>
        <taxon>Ecdysozoa</taxon>
        <taxon>Nematoda</taxon>
        <taxon>Chromadorea</taxon>
        <taxon>Rhabditida</taxon>
        <taxon>Rhabditina</taxon>
        <taxon>Rhabditomorpha</taxon>
        <taxon>Rhabditoidea</taxon>
        <taxon>Rhabditidae</taxon>
        <taxon>Peloderinae</taxon>
        <taxon>Caenorhabditis</taxon>
    </lineage>
</organism>
<dbReference type="Proteomes" id="UP000008281">
    <property type="component" value="Unassembled WGS sequence"/>
</dbReference>
<sequence length="68" mass="7929">MTVWNGCKKELLVTRISRVQLVCMMKCLETFTSDESINMDSRTMLVYIVVIRLVTTCGFQHEPICHFK</sequence>
<evidence type="ECO:0000313" key="2">
    <source>
        <dbReference type="Proteomes" id="UP000008281"/>
    </source>
</evidence>
<keyword evidence="2" id="KW-1185">Reference proteome</keyword>
<reference evidence="1" key="1">
    <citation type="submission" date="2007-07" db="EMBL/GenBank/DDBJ databases">
        <title>PCAP assembly of the Caenorhabditis remanei genome.</title>
        <authorList>
            <consortium name="The Caenorhabditis remanei Sequencing Consortium"/>
            <person name="Wilson R.K."/>
        </authorList>
    </citation>
    <scope>NUCLEOTIDE SEQUENCE [LARGE SCALE GENOMIC DNA]</scope>
    <source>
        <strain evidence="1">PB4641</strain>
    </source>
</reference>
<protein>
    <submittedName>
        <fullName evidence="1">Uncharacterized protein</fullName>
    </submittedName>
</protein>